<reference evidence="2" key="1">
    <citation type="journal article" date="2015" name="PLoS Genet.">
        <title>The dynamic genome and transcriptome of the human fungal pathogen Blastomyces and close relative Emmonsia.</title>
        <authorList>
            <person name="Munoz J.F."/>
            <person name="Gauthier G.M."/>
            <person name="Desjardins C.A."/>
            <person name="Gallo J.E."/>
            <person name="Holder J."/>
            <person name="Sullivan T.D."/>
            <person name="Marty A.J."/>
            <person name="Carmen J.C."/>
            <person name="Chen Z."/>
            <person name="Ding L."/>
            <person name="Gujja S."/>
            <person name="Magrini V."/>
            <person name="Misas E."/>
            <person name="Mitreva M."/>
            <person name="Priest M."/>
            <person name="Saif S."/>
            <person name="Whiston E.A."/>
            <person name="Young S."/>
            <person name="Zeng Q."/>
            <person name="Goldman W.E."/>
            <person name="Mardis E.R."/>
            <person name="Taylor J.W."/>
            <person name="McEwen J.G."/>
            <person name="Clay O.K."/>
            <person name="Klein B.S."/>
            <person name="Cuomo C.A."/>
        </authorList>
    </citation>
    <scope>NUCLEOTIDE SEQUENCE [LARGE SCALE GENOMIC DNA]</scope>
    <source>
        <strain evidence="2">UAMH 139</strain>
    </source>
</reference>
<sequence length="91" mass="10362">MDNLQLAAIQRIVGDDRQSSPHPSECRHSQIRILSGEIGSNASVVELVEHPKCHHIPILIAKTYHHENVVQVEQTRTAQHPDSNFQWDIPR</sequence>
<dbReference type="Proteomes" id="UP000053573">
    <property type="component" value="Unassembled WGS sequence"/>
</dbReference>
<organism evidence="1 2">
    <name type="scientific">Blastomyces silverae</name>
    <dbReference type="NCBI Taxonomy" id="2060906"/>
    <lineage>
        <taxon>Eukaryota</taxon>
        <taxon>Fungi</taxon>
        <taxon>Dikarya</taxon>
        <taxon>Ascomycota</taxon>
        <taxon>Pezizomycotina</taxon>
        <taxon>Eurotiomycetes</taxon>
        <taxon>Eurotiomycetidae</taxon>
        <taxon>Onygenales</taxon>
        <taxon>Ajellomycetaceae</taxon>
        <taxon>Blastomyces</taxon>
    </lineage>
</organism>
<evidence type="ECO:0000313" key="1">
    <source>
        <dbReference type="EMBL" id="KLJ09950.1"/>
    </source>
</evidence>
<dbReference type="EMBL" id="LDEV01002207">
    <property type="protein sequence ID" value="KLJ09950.1"/>
    <property type="molecule type" value="Genomic_DNA"/>
</dbReference>
<protein>
    <submittedName>
        <fullName evidence="1">Uncharacterized protein</fullName>
    </submittedName>
</protein>
<proteinExistence type="predicted"/>
<comment type="caution">
    <text evidence="1">The sequence shown here is derived from an EMBL/GenBank/DDBJ whole genome shotgun (WGS) entry which is preliminary data.</text>
</comment>
<gene>
    <name evidence="1" type="ORF">EMPG_14646</name>
</gene>
<dbReference type="AlphaFoldDB" id="A0A0H1BF17"/>
<evidence type="ECO:0000313" key="2">
    <source>
        <dbReference type="Proteomes" id="UP000053573"/>
    </source>
</evidence>
<keyword evidence="2" id="KW-1185">Reference proteome</keyword>
<name>A0A0H1BF17_9EURO</name>
<accession>A0A0H1BF17</accession>